<protein>
    <submittedName>
        <fullName evidence="3">Uncharacterized protein</fullName>
    </submittedName>
</protein>
<keyword evidence="4" id="KW-1185">Reference proteome</keyword>
<keyword evidence="2" id="KW-1133">Transmembrane helix</keyword>
<gene>
    <name evidence="3" type="ORF">SAMN05428998_13071</name>
</gene>
<evidence type="ECO:0000313" key="3">
    <source>
        <dbReference type="EMBL" id="SMF71876.1"/>
    </source>
</evidence>
<evidence type="ECO:0000256" key="2">
    <source>
        <dbReference type="SAM" id="Phobius"/>
    </source>
</evidence>
<dbReference type="EMBL" id="FWZX01000030">
    <property type="protein sequence ID" value="SMF71876.1"/>
    <property type="molecule type" value="Genomic_DNA"/>
</dbReference>
<reference evidence="3 4" key="1">
    <citation type="submission" date="2017-04" db="EMBL/GenBank/DDBJ databases">
        <authorList>
            <person name="Afonso C.L."/>
            <person name="Miller P.J."/>
            <person name="Scott M.A."/>
            <person name="Spackman E."/>
            <person name="Goraichik I."/>
            <person name="Dimitrov K.M."/>
            <person name="Suarez D.L."/>
            <person name="Swayne D.E."/>
        </authorList>
    </citation>
    <scope>NUCLEOTIDE SEQUENCE [LARGE SCALE GENOMIC DNA]</scope>
    <source>
        <strain evidence="3 4">USBA 355</strain>
    </source>
</reference>
<keyword evidence="2" id="KW-0472">Membrane</keyword>
<organism evidence="3 4">
    <name type="scientific">Tistlia consotensis USBA 355</name>
    <dbReference type="NCBI Taxonomy" id="560819"/>
    <lineage>
        <taxon>Bacteria</taxon>
        <taxon>Pseudomonadati</taxon>
        <taxon>Pseudomonadota</taxon>
        <taxon>Alphaproteobacteria</taxon>
        <taxon>Rhodospirillales</taxon>
        <taxon>Rhodovibrionaceae</taxon>
        <taxon>Tistlia</taxon>
    </lineage>
</organism>
<feature type="region of interest" description="Disordered" evidence="1">
    <location>
        <begin position="83"/>
        <end position="104"/>
    </location>
</feature>
<dbReference type="Proteomes" id="UP000192917">
    <property type="component" value="Unassembled WGS sequence"/>
</dbReference>
<dbReference type="AlphaFoldDB" id="A0A1Y6CQU9"/>
<name>A0A1Y6CQU9_9PROT</name>
<evidence type="ECO:0000256" key="1">
    <source>
        <dbReference type="SAM" id="MobiDB-lite"/>
    </source>
</evidence>
<sequence length="104" mass="11022">MLRTLWLILLIAWTLLCVASLAFGFFPLGEALGGAATVAPETTLQVMSLPAFVLSFAVHLVAWSAGATPLALFLLICSLPGRRSADPRPAAVHRPAATRQEPTL</sequence>
<dbReference type="RefSeq" id="WP_085125640.1">
    <property type="nucleotide sequence ID" value="NZ_FWZX01000030.1"/>
</dbReference>
<proteinExistence type="predicted"/>
<accession>A0A1Y6CQU9</accession>
<keyword evidence="2" id="KW-0812">Transmembrane</keyword>
<evidence type="ECO:0000313" key="4">
    <source>
        <dbReference type="Proteomes" id="UP000192917"/>
    </source>
</evidence>
<feature type="transmembrane region" description="Helical" evidence="2">
    <location>
        <begin position="51"/>
        <end position="76"/>
    </location>
</feature>